<evidence type="ECO:0008006" key="3">
    <source>
        <dbReference type="Google" id="ProtNLM"/>
    </source>
</evidence>
<dbReference type="Proteomes" id="UP001459277">
    <property type="component" value="Unassembled WGS sequence"/>
</dbReference>
<accession>A0AAW2BVA2</accession>
<reference evidence="1 2" key="1">
    <citation type="submission" date="2024-01" db="EMBL/GenBank/DDBJ databases">
        <title>A telomere-to-telomere, gap-free genome of sweet tea (Lithocarpus litseifolius).</title>
        <authorList>
            <person name="Zhou J."/>
        </authorList>
    </citation>
    <scope>NUCLEOTIDE SEQUENCE [LARGE SCALE GENOMIC DNA]</scope>
    <source>
        <strain evidence="1">Zhou-2022a</strain>
        <tissue evidence="1">Leaf</tissue>
    </source>
</reference>
<organism evidence="1 2">
    <name type="scientific">Lithocarpus litseifolius</name>
    <dbReference type="NCBI Taxonomy" id="425828"/>
    <lineage>
        <taxon>Eukaryota</taxon>
        <taxon>Viridiplantae</taxon>
        <taxon>Streptophyta</taxon>
        <taxon>Embryophyta</taxon>
        <taxon>Tracheophyta</taxon>
        <taxon>Spermatophyta</taxon>
        <taxon>Magnoliopsida</taxon>
        <taxon>eudicotyledons</taxon>
        <taxon>Gunneridae</taxon>
        <taxon>Pentapetalae</taxon>
        <taxon>rosids</taxon>
        <taxon>fabids</taxon>
        <taxon>Fagales</taxon>
        <taxon>Fagaceae</taxon>
        <taxon>Lithocarpus</taxon>
    </lineage>
</organism>
<evidence type="ECO:0000313" key="2">
    <source>
        <dbReference type="Proteomes" id="UP001459277"/>
    </source>
</evidence>
<name>A0AAW2BVA2_9ROSI</name>
<gene>
    <name evidence="1" type="ORF">SO802_029079</name>
</gene>
<dbReference type="EMBL" id="JAZDWU010000010">
    <property type="protein sequence ID" value="KAK9988840.1"/>
    <property type="molecule type" value="Genomic_DNA"/>
</dbReference>
<comment type="caution">
    <text evidence="1">The sequence shown here is derived from an EMBL/GenBank/DDBJ whole genome shotgun (WGS) entry which is preliminary data.</text>
</comment>
<protein>
    <recommendedName>
        <fullName evidence="3">DNA-directed RNA polymerase</fullName>
    </recommendedName>
</protein>
<evidence type="ECO:0000313" key="1">
    <source>
        <dbReference type="EMBL" id="KAK9988840.1"/>
    </source>
</evidence>
<dbReference type="AlphaFoldDB" id="A0AAW2BVA2"/>
<proteinExistence type="predicted"/>
<keyword evidence="2" id="KW-1185">Reference proteome</keyword>
<sequence length="95" mass="10883">MWTVNDFLPKMTNNIFKDLRDCYQIPDHIPIRFPRKCKKCYSGKIADVGMYDAMFTAGLRLPLTALHCQLDNFLGLSVSQIASNAWRIFIGAEIL</sequence>